<evidence type="ECO:0000313" key="1">
    <source>
        <dbReference type="EMBL" id="GBN70756.1"/>
    </source>
</evidence>
<reference evidence="2 3" key="1">
    <citation type="journal article" date="2019" name="Sci. Rep.">
        <title>Orb-weaving spider Araneus ventricosus genome elucidates the spidroin gene catalogue.</title>
        <authorList>
            <person name="Kono N."/>
            <person name="Nakamura H."/>
            <person name="Ohtoshi R."/>
            <person name="Moran D.A.P."/>
            <person name="Shinohara A."/>
            <person name="Yoshida Y."/>
            <person name="Fujiwara M."/>
            <person name="Mori M."/>
            <person name="Tomita M."/>
            <person name="Arakawa K."/>
        </authorList>
    </citation>
    <scope>NUCLEOTIDE SEQUENCE [LARGE SCALE GENOMIC DNA]</scope>
</reference>
<keyword evidence="3" id="KW-1185">Reference proteome</keyword>
<organism evidence="2 3">
    <name type="scientific">Araneus ventricosus</name>
    <name type="common">Orbweaver spider</name>
    <name type="synonym">Epeira ventricosa</name>
    <dbReference type="NCBI Taxonomy" id="182803"/>
    <lineage>
        <taxon>Eukaryota</taxon>
        <taxon>Metazoa</taxon>
        <taxon>Ecdysozoa</taxon>
        <taxon>Arthropoda</taxon>
        <taxon>Chelicerata</taxon>
        <taxon>Arachnida</taxon>
        <taxon>Araneae</taxon>
        <taxon>Araneomorphae</taxon>
        <taxon>Entelegynae</taxon>
        <taxon>Araneoidea</taxon>
        <taxon>Araneidae</taxon>
        <taxon>Araneus</taxon>
    </lineage>
</organism>
<evidence type="ECO:0000313" key="3">
    <source>
        <dbReference type="Proteomes" id="UP000499080"/>
    </source>
</evidence>
<accession>A0A4Y2R504</accession>
<dbReference type="Proteomes" id="UP000499080">
    <property type="component" value="Unassembled WGS sequence"/>
</dbReference>
<dbReference type="EMBL" id="BGPR01015818">
    <property type="protein sequence ID" value="GBN70756.1"/>
    <property type="molecule type" value="Genomic_DNA"/>
</dbReference>
<dbReference type="AlphaFoldDB" id="A0A4Y2R504"/>
<dbReference type="EMBL" id="BGPR01015824">
    <property type="protein sequence ID" value="GBN70784.1"/>
    <property type="molecule type" value="Genomic_DNA"/>
</dbReference>
<protein>
    <submittedName>
        <fullName evidence="2">Uncharacterized protein</fullName>
    </submittedName>
</protein>
<gene>
    <name evidence="2" type="ORF">AVEN_128924_1</name>
    <name evidence="1" type="ORF">AVEN_272057_1</name>
</gene>
<evidence type="ECO:0000313" key="2">
    <source>
        <dbReference type="EMBL" id="GBN70784.1"/>
    </source>
</evidence>
<name>A0A4Y2R504_ARAVE</name>
<proteinExistence type="predicted"/>
<sequence>MAAPYNLNPSTSSHSDVPPRLHRFRLQTKDSEYPLHIQIPTPVGVDLWSVSPKGAVVIQLGWISNIPLQFPSFTIAPLHANGVVALQTIPFFSPSI</sequence>
<comment type="caution">
    <text evidence="2">The sequence shown here is derived from an EMBL/GenBank/DDBJ whole genome shotgun (WGS) entry which is preliminary data.</text>
</comment>